<feature type="transmembrane region" description="Helical" evidence="1">
    <location>
        <begin position="12"/>
        <end position="32"/>
    </location>
</feature>
<feature type="transmembrane region" description="Helical" evidence="1">
    <location>
        <begin position="265"/>
        <end position="281"/>
    </location>
</feature>
<evidence type="ECO:0000313" key="2">
    <source>
        <dbReference type="EMBL" id="MBS4893251.1"/>
    </source>
</evidence>
<sequence>MRGINCINNISLGKFELFCFMLAIVFIPFHVIHKFMTVPVLDMGSKLSIYPIILGIGCYFYQAFKKRTTWIPKKYVYFVISLFVVQFFSTVNGLLVFPYWSSINIDQFEKLVKLVSLIPNSDSILNQDSNIIGIIWLSIKIIIKLMFNFLTTYGCSLWIISLYIRCKENVFKYFYKGIIGGALLCTIYSIVEYVHLFGGIWASIILTKINPLFYDVASSHNWWPPLFYGNRVRSLFAEPAYLSTYLSIAIPVSIYYAMVKKTSNWLWKLLPVILIIMMLTTNSKTAIGILIAECALASLLLLIQFRKLTSKTYFKKVIKNGIWILCAVIIGLGCNSVLRDRYSIDYDVTNIQDNHIITLKIENTGWMTWNDVENYQLTAAWYDKQWNSFGRVNVTIPQTMRKGDTAVLTIDLPKLSDYEKYSNVVIELQKFGPYETGELAGQGANKLTLNIEDGHLIPLKDLQNEVVDMSAIASTSNGSNQQRFGMMRVDYNIGKEYPILGVGGNDLKQAYVISNIPDSLKHNAEVKLWIQSQNENGIFKSSFPVISEYPHQFAVYGTLGLIGFLIPSGYIICQLLGLYKKWLHIDQELFWKVFSLVVGYFGLMVSFIAGTTMQLYLYWIMLGTMISLLLSIKNEIL</sequence>
<accession>A0A942WPN6</accession>
<comment type="caution">
    <text evidence="2">The sequence shown here is derived from an EMBL/GenBank/DDBJ whole genome shotgun (WGS) entry which is preliminary data.</text>
</comment>
<dbReference type="Proteomes" id="UP000778864">
    <property type="component" value="Unassembled WGS sequence"/>
</dbReference>
<organism evidence="2 3">
    <name type="scientific">Veillonella parvula</name>
    <name type="common">Staphylococcus parvulus</name>
    <dbReference type="NCBI Taxonomy" id="29466"/>
    <lineage>
        <taxon>Bacteria</taxon>
        <taxon>Bacillati</taxon>
        <taxon>Bacillota</taxon>
        <taxon>Negativicutes</taxon>
        <taxon>Veillonellales</taxon>
        <taxon>Veillonellaceae</taxon>
        <taxon>Veillonella</taxon>
    </lineage>
</organism>
<feature type="transmembrane region" description="Helical" evidence="1">
    <location>
        <begin position="589"/>
        <end position="609"/>
    </location>
</feature>
<dbReference type="EMBL" id="JAGZMU010000003">
    <property type="protein sequence ID" value="MBS4893251.1"/>
    <property type="molecule type" value="Genomic_DNA"/>
</dbReference>
<gene>
    <name evidence="2" type="ORF">KHZ90_05680</name>
</gene>
<keyword evidence="1" id="KW-0472">Membrane</keyword>
<feature type="transmembrane region" description="Helical" evidence="1">
    <location>
        <begin position="76"/>
        <end position="100"/>
    </location>
</feature>
<feature type="transmembrane region" description="Helical" evidence="1">
    <location>
        <begin position="615"/>
        <end position="632"/>
    </location>
</feature>
<name>A0A942WPN6_VEIPA</name>
<dbReference type="RefSeq" id="WP_004698053.1">
    <property type="nucleotide sequence ID" value="NZ_AP031417.1"/>
</dbReference>
<dbReference type="PANTHER" id="PTHR37422">
    <property type="entry name" value="TEICHURONIC ACID BIOSYNTHESIS PROTEIN TUAE"/>
    <property type="match status" value="1"/>
</dbReference>
<feature type="transmembrane region" description="Helical" evidence="1">
    <location>
        <begin position="287"/>
        <end position="305"/>
    </location>
</feature>
<dbReference type="InterPro" id="IPR051533">
    <property type="entry name" value="WaaL-like"/>
</dbReference>
<keyword evidence="1" id="KW-0812">Transmembrane</keyword>
<feature type="transmembrane region" description="Helical" evidence="1">
    <location>
        <begin position="240"/>
        <end position="258"/>
    </location>
</feature>
<feature type="transmembrane region" description="Helical" evidence="1">
    <location>
        <begin position="553"/>
        <end position="577"/>
    </location>
</feature>
<feature type="transmembrane region" description="Helical" evidence="1">
    <location>
        <begin position="317"/>
        <end position="338"/>
    </location>
</feature>
<feature type="transmembrane region" description="Helical" evidence="1">
    <location>
        <begin position="47"/>
        <end position="64"/>
    </location>
</feature>
<dbReference type="AlphaFoldDB" id="A0A942WPN6"/>
<keyword evidence="1" id="KW-1133">Transmembrane helix</keyword>
<evidence type="ECO:0000256" key="1">
    <source>
        <dbReference type="SAM" id="Phobius"/>
    </source>
</evidence>
<dbReference type="PANTHER" id="PTHR37422:SF13">
    <property type="entry name" value="LIPOPOLYSACCHARIDE BIOSYNTHESIS PROTEIN PA4999-RELATED"/>
    <property type="match status" value="1"/>
</dbReference>
<protein>
    <submittedName>
        <fullName evidence="2">Uncharacterized protein</fullName>
    </submittedName>
</protein>
<evidence type="ECO:0000313" key="3">
    <source>
        <dbReference type="Proteomes" id="UP000778864"/>
    </source>
</evidence>
<reference evidence="2" key="1">
    <citation type="submission" date="2021-02" db="EMBL/GenBank/DDBJ databases">
        <title>Infant gut strain persistence is associated with maternal origin, phylogeny, and functional potential including surface adhesion and iron acquisition.</title>
        <authorList>
            <person name="Lou Y.C."/>
        </authorList>
    </citation>
    <scope>NUCLEOTIDE SEQUENCE</scope>
    <source>
        <strain evidence="2">L3_108_031G1_dasL3_108_031G1_concoct_20</strain>
    </source>
</reference>
<feature type="transmembrane region" description="Helical" evidence="1">
    <location>
        <begin position="131"/>
        <end position="161"/>
    </location>
</feature>
<proteinExistence type="predicted"/>